<evidence type="ECO:0000256" key="5">
    <source>
        <dbReference type="ARBA" id="ARBA00023136"/>
    </source>
</evidence>
<evidence type="ECO:0000313" key="11">
    <source>
        <dbReference type="Proteomes" id="UP000728032"/>
    </source>
</evidence>
<evidence type="ECO:0000256" key="2">
    <source>
        <dbReference type="ARBA" id="ARBA00022475"/>
    </source>
</evidence>
<comment type="subcellular location">
    <subcellularLocation>
        <location evidence="1">Cell membrane</location>
    </subcellularLocation>
</comment>
<dbReference type="GO" id="GO:0043005">
    <property type="term" value="C:neuron projection"/>
    <property type="evidence" value="ECO:0007669"/>
    <property type="project" value="TreeGrafter"/>
</dbReference>
<organism evidence="10">
    <name type="scientific">Oppiella nova</name>
    <dbReference type="NCBI Taxonomy" id="334625"/>
    <lineage>
        <taxon>Eukaryota</taxon>
        <taxon>Metazoa</taxon>
        <taxon>Ecdysozoa</taxon>
        <taxon>Arthropoda</taxon>
        <taxon>Chelicerata</taxon>
        <taxon>Arachnida</taxon>
        <taxon>Acari</taxon>
        <taxon>Acariformes</taxon>
        <taxon>Sarcoptiformes</taxon>
        <taxon>Oribatida</taxon>
        <taxon>Brachypylina</taxon>
        <taxon>Oppioidea</taxon>
        <taxon>Oppiidae</taxon>
        <taxon>Oppiella</taxon>
    </lineage>
</organism>
<evidence type="ECO:0000313" key="10">
    <source>
        <dbReference type="EMBL" id="CAD7659413.1"/>
    </source>
</evidence>
<dbReference type="OrthoDB" id="6507778at2759"/>
<dbReference type="InterPro" id="IPR003599">
    <property type="entry name" value="Ig_sub"/>
</dbReference>
<evidence type="ECO:0000256" key="3">
    <source>
        <dbReference type="ARBA" id="ARBA00022729"/>
    </source>
</evidence>
<dbReference type="GO" id="GO:0005886">
    <property type="term" value="C:plasma membrane"/>
    <property type="evidence" value="ECO:0007669"/>
    <property type="project" value="UniProtKB-SubCell"/>
</dbReference>
<dbReference type="PANTHER" id="PTHR12231">
    <property type="entry name" value="CTX-RELATED TYPE I TRANSMEMBRANE PROTEIN"/>
    <property type="match status" value="1"/>
</dbReference>
<dbReference type="EMBL" id="CAJPVJ010017333">
    <property type="protein sequence ID" value="CAG2176575.1"/>
    <property type="molecule type" value="Genomic_DNA"/>
</dbReference>
<evidence type="ECO:0000256" key="4">
    <source>
        <dbReference type="ARBA" id="ARBA00022737"/>
    </source>
</evidence>
<dbReference type="InterPro" id="IPR007110">
    <property type="entry name" value="Ig-like_dom"/>
</dbReference>
<keyword evidence="5" id="KW-0472">Membrane</keyword>
<keyword evidence="6" id="KW-1015">Disulfide bond</keyword>
<evidence type="ECO:0000259" key="9">
    <source>
        <dbReference type="PROSITE" id="PS50835"/>
    </source>
</evidence>
<accession>A0A7R9MFV8</accession>
<dbReference type="SUPFAM" id="SSF48726">
    <property type="entry name" value="Immunoglobulin"/>
    <property type="match status" value="3"/>
</dbReference>
<keyword evidence="11" id="KW-1185">Reference proteome</keyword>
<dbReference type="InterPro" id="IPR036179">
    <property type="entry name" value="Ig-like_dom_sf"/>
</dbReference>
<reference evidence="10" key="1">
    <citation type="submission" date="2020-11" db="EMBL/GenBank/DDBJ databases">
        <authorList>
            <person name="Tran Van P."/>
        </authorList>
    </citation>
    <scope>NUCLEOTIDE SEQUENCE</scope>
</reference>
<proteinExistence type="predicted"/>
<dbReference type="Pfam" id="PF13927">
    <property type="entry name" value="Ig_3"/>
    <property type="match status" value="1"/>
</dbReference>
<dbReference type="InterPro" id="IPR051170">
    <property type="entry name" value="Neural/epithelial_adhesion"/>
</dbReference>
<evidence type="ECO:0000256" key="1">
    <source>
        <dbReference type="ARBA" id="ARBA00004236"/>
    </source>
</evidence>
<dbReference type="Gene3D" id="2.60.40.10">
    <property type="entry name" value="Immunoglobulins"/>
    <property type="match status" value="2"/>
</dbReference>
<evidence type="ECO:0000256" key="8">
    <source>
        <dbReference type="ARBA" id="ARBA00023319"/>
    </source>
</evidence>
<dbReference type="PANTHER" id="PTHR12231:SF253">
    <property type="entry name" value="DPR-INTERACTING PROTEIN ETA, ISOFORM B-RELATED"/>
    <property type="match status" value="1"/>
</dbReference>
<feature type="domain" description="Ig-like" evidence="9">
    <location>
        <begin position="53"/>
        <end position="157"/>
    </location>
</feature>
<dbReference type="SMART" id="SM00409">
    <property type="entry name" value="IG"/>
    <property type="match status" value="2"/>
</dbReference>
<name>A0A7R9MFV8_9ACAR</name>
<keyword evidence="2" id="KW-1003">Cell membrane</keyword>
<dbReference type="InterPro" id="IPR003598">
    <property type="entry name" value="Ig_sub2"/>
</dbReference>
<dbReference type="FunFam" id="2.60.40.10:FF:000328">
    <property type="entry name" value="CLUMA_CG000981, isoform A"/>
    <property type="match status" value="1"/>
</dbReference>
<keyword evidence="7" id="KW-0325">Glycoprotein</keyword>
<dbReference type="EMBL" id="OC932158">
    <property type="protein sequence ID" value="CAD7659413.1"/>
    <property type="molecule type" value="Genomic_DNA"/>
</dbReference>
<protein>
    <recommendedName>
        <fullName evidence="9">Ig-like domain-containing protein</fullName>
    </recommendedName>
</protein>
<evidence type="ECO:0000256" key="7">
    <source>
        <dbReference type="ARBA" id="ARBA00023180"/>
    </source>
</evidence>
<dbReference type="SMART" id="SM00408">
    <property type="entry name" value="IGc2"/>
    <property type="match status" value="1"/>
</dbReference>
<gene>
    <name evidence="10" type="ORF">ONB1V03_LOCUS16009</name>
</gene>
<keyword evidence="8" id="KW-0393">Immunoglobulin domain</keyword>
<sequence length="232" mass="26391">MLLVVQNVVIVDNPRINITKTSKGDISYWSLIITNASLSDSGYYICQIHTTPPKRLLKFLNIFVPLQFDKIQSMESNSVVRVRELQNVNLTCKATGNPKPTISWRKQDGQPLLVETNSNQIIESIESEVLHLREVSRSAIGYYVCIASNQIIPPTITVPNKMVSSYVDQNVTLECITESNPKAQHFWIDVFGNQIDSKNSYKYIVKTVDTNGFKTIEMPENMFAFQITDWEP</sequence>
<keyword evidence="3" id="KW-0732">Signal</keyword>
<dbReference type="InterPro" id="IPR013783">
    <property type="entry name" value="Ig-like_fold"/>
</dbReference>
<dbReference type="AlphaFoldDB" id="A0A7R9MFV8"/>
<keyword evidence="4" id="KW-0677">Repeat</keyword>
<dbReference type="PROSITE" id="PS50835">
    <property type="entry name" value="IG_LIKE"/>
    <property type="match status" value="1"/>
</dbReference>
<evidence type="ECO:0000256" key="6">
    <source>
        <dbReference type="ARBA" id="ARBA00023157"/>
    </source>
</evidence>
<dbReference type="Proteomes" id="UP000728032">
    <property type="component" value="Unassembled WGS sequence"/>
</dbReference>